<feature type="signal peptide" evidence="1">
    <location>
        <begin position="1"/>
        <end position="27"/>
    </location>
</feature>
<organism evidence="2 3">
    <name type="scientific">Ameca splendens</name>
    <dbReference type="NCBI Taxonomy" id="208324"/>
    <lineage>
        <taxon>Eukaryota</taxon>
        <taxon>Metazoa</taxon>
        <taxon>Chordata</taxon>
        <taxon>Craniata</taxon>
        <taxon>Vertebrata</taxon>
        <taxon>Euteleostomi</taxon>
        <taxon>Actinopterygii</taxon>
        <taxon>Neopterygii</taxon>
        <taxon>Teleostei</taxon>
        <taxon>Neoteleostei</taxon>
        <taxon>Acanthomorphata</taxon>
        <taxon>Ovalentaria</taxon>
        <taxon>Atherinomorphae</taxon>
        <taxon>Cyprinodontiformes</taxon>
        <taxon>Goodeidae</taxon>
        <taxon>Ameca</taxon>
    </lineage>
</organism>
<keyword evidence="1" id="KW-0732">Signal</keyword>
<gene>
    <name evidence="2" type="ORF">AMECASPLE_015515</name>
</gene>
<evidence type="ECO:0000313" key="3">
    <source>
        <dbReference type="Proteomes" id="UP001469553"/>
    </source>
</evidence>
<dbReference type="EMBL" id="JAHRIP010001095">
    <property type="protein sequence ID" value="MEQ2280038.1"/>
    <property type="molecule type" value="Genomic_DNA"/>
</dbReference>
<evidence type="ECO:0008006" key="4">
    <source>
        <dbReference type="Google" id="ProtNLM"/>
    </source>
</evidence>
<feature type="chain" id="PRO_5045570673" description="Secreted protein" evidence="1">
    <location>
        <begin position="28"/>
        <end position="91"/>
    </location>
</feature>
<comment type="caution">
    <text evidence="2">The sequence shown here is derived from an EMBL/GenBank/DDBJ whole genome shotgun (WGS) entry which is preliminary data.</text>
</comment>
<accession>A0ABV0XF46</accession>
<protein>
    <recommendedName>
        <fullName evidence="4">Secreted protein</fullName>
    </recommendedName>
</protein>
<sequence length="91" mass="10561">MRTQVRRKQKRTRTLLACLLCYPLMRSNLQDSPKKRQQRYQVPCSEKVLGSTPCHGCRVCMFDLCLSGLSPDSCCLILFLIHINRWTSVTK</sequence>
<dbReference type="Proteomes" id="UP001469553">
    <property type="component" value="Unassembled WGS sequence"/>
</dbReference>
<evidence type="ECO:0000313" key="2">
    <source>
        <dbReference type="EMBL" id="MEQ2280038.1"/>
    </source>
</evidence>
<keyword evidence="3" id="KW-1185">Reference proteome</keyword>
<name>A0ABV0XF46_9TELE</name>
<evidence type="ECO:0000256" key="1">
    <source>
        <dbReference type="SAM" id="SignalP"/>
    </source>
</evidence>
<reference evidence="2 3" key="1">
    <citation type="submission" date="2021-06" db="EMBL/GenBank/DDBJ databases">
        <authorList>
            <person name="Palmer J.M."/>
        </authorList>
    </citation>
    <scope>NUCLEOTIDE SEQUENCE [LARGE SCALE GENOMIC DNA]</scope>
    <source>
        <strain evidence="2 3">AS_MEX2019</strain>
        <tissue evidence="2">Muscle</tissue>
    </source>
</reference>
<proteinExistence type="predicted"/>